<dbReference type="Pfam" id="PF01926">
    <property type="entry name" value="MMR_HSR1"/>
    <property type="match status" value="1"/>
</dbReference>
<dbReference type="InterPro" id="IPR012676">
    <property type="entry name" value="TGS-like"/>
</dbReference>
<keyword evidence="1" id="KW-0175">Coiled coil</keyword>
<dbReference type="SUPFAM" id="SSF52540">
    <property type="entry name" value="P-loop containing nucleoside triphosphate hydrolases"/>
    <property type="match status" value="1"/>
</dbReference>
<protein>
    <recommendedName>
        <fullName evidence="2">TGS domain-containing protein</fullName>
    </recommendedName>
</protein>
<reference evidence="4" key="1">
    <citation type="submission" date="2016-11" db="EMBL/GenBank/DDBJ databases">
        <authorList>
            <person name="Varghese N."/>
            <person name="Submissions S."/>
        </authorList>
    </citation>
    <scope>NUCLEOTIDE SEQUENCE [LARGE SCALE GENOMIC DNA]</scope>
    <source>
        <strain evidence="4">DSM 16057</strain>
    </source>
</reference>
<keyword evidence="4" id="KW-1185">Reference proteome</keyword>
<dbReference type="PROSITE" id="PS51880">
    <property type="entry name" value="TGS"/>
    <property type="match status" value="1"/>
</dbReference>
<dbReference type="InterPro" id="IPR045001">
    <property type="entry name" value="DRG"/>
</dbReference>
<dbReference type="GO" id="GO:0003924">
    <property type="term" value="F:GTPase activity"/>
    <property type="evidence" value="ECO:0007669"/>
    <property type="project" value="InterPro"/>
</dbReference>
<dbReference type="AlphaFoldDB" id="A0A1M6AFM7"/>
<dbReference type="PRINTS" id="PR00326">
    <property type="entry name" value="GTP1OBG"/>
</dbReference>
<dbReference type="Gene3D" id="3.40.50.300">
    <property type="entry name" value="P-loop containing nucleotide triphosphate hydrolases"/>
    <property type="match status" value="1"/>
</dbReference>
<dbReference type="GO" id="GO:0005525">
    <property type="term" value="F:GTP binding"/>
    <property type="evidence" value="ECO:0007669"/>
    <property type="project" value="InterPro"/>
</dbReference>
<dbReference type="Pfam" id="PF02824">
    <property type="entry name" value="TGS"/>
    <property type="match status" value="1"/>
</dbReference>
<evidence type="ECO:0000259" key="2">
    <source>
        <dbReference type="PROSITE" id="PS51880"/>
    </source>
</evidence>
<dbReference type="InterPro" id="IPR006073">
    <property type="entry name" value="GTP-bd"/>
</dbReference>
<feature type="coiled-coil region" evidence="1">
    <location>
        <begin position="12"/>
        <end position="59"/>
    </location>
</feature>
<dbReference type="InterPro" id="IPR004095">
    <property type="entry name" value="TGS"/>
</dbReference>
<dbReference type="EMBL" id="FQZM01000003">
    <property type="protein sequence ID" value="SHI35330.1"/>
    <property type="molecule type" value="Genomic_DNA"/>
</dbReference>
<dbReference type="PANTHER" id="PTHR43127">
    <property type="entry name" value="DEVELOPMENTALLY-REGULATED GTP-BINDING PROTEIN 2"/>
    <property type="match status" value="1"/>
</dbReference>
<dbReference type="CDD" id="cd01666">
    <property type="entry name" value="TGS_DRG"/>
    <property type="match status" value="1"/>
</dbReference>
<organism evidence="3 4">
    <name type="scientific">Desulfofundulus thermosubterraneus DSM 16057</name>
    <dbReference type="NCBI Taxonomy" id="1121432"/>
    <lineage>
        <taxon>Bacteria</taxon>
        <taxon>Bacillati</taxon>
        <taxon>Bacillota</taxon>
        <taxon>Clostridia</taxon>
        <taxon>Eubacteriales</taxon>
        <taxon>Peptococcaceae</taxon>
        <taxon>Desulfofundulus</taxon>
    </lineage>
</organism>
<dbReference type="InterPro" id="IPR027417">
    <property type="entry name" value="P-loop_NTPase"/>
</dbReference>
<feature type="domain" description="TGS" evidence="2">
    <location>
        <begin position="251"/>
        <end position="325"/>
    </location>
</feature>
<evidence type="ECO:0000313" key="4">
    <source>
        <dbReference type="Proteomes" id="UP000184529"/>
    </source>
</evidence>
<dbReference type="Gene3D" id="3.10.20.30">
    <property type="match status" value="1"/>
</dbReference>
<dbReference type="STRING" id="1121432.SAMN02745219_00131"/>
<dbReference type="Proteomes" id="UP000184529">
    <property type="component" value="Unassembled WGS sequence"/>
</dbReference>
<accession>A0A1M6AFM7</accession>
<name>A0A1M6AFM7_9FIRM</name>
<evidence type="ECO:0000313" key="3">
    <source>
        <dbReference type="EMBL" id="SHI35330.1"/>
    </source>
</evidence>
<evidence type="ECO:0000256" key="1">
    <source>
        <dbReference type="SAM" id="Coils"/>
    </source>
</evidence>
<sequence length="325" mass="35845">MPANLTPQYHAAEEAFRNATTVEEKIAALEEMLAVIPKHKGTEKLQADIKRRLARLREEGQKKTSLSRHDPFHIEKQGAGQVALVGYPNSGKSALVGALTRARVKVADYPFTTTIPFSGMMPYEEIYIQLVDTPPLTAEGFPPGLAGLLRNADALLLVIDSCAGDCLEQLENSLRLLNERKIVRSEIPHGVRAVPPHRLIIAANKAEQPEGRENLSLLQELLPPDLEILPVSAATGLNLEQLKTRLFSALEVIRVFTRSPGKEPDLTRPFILPRGSSILDLAGSIHKDFLKTLRGARIWGSARFPGQSVPKEYVLQDKDIVELLV</sequence>
<gene>
    <name evidence="3" type="ORF">SAMN02745219_00131</name>
</gene>
<proteinExistence type="predicted"/>
<dbReference type="RefSeq" id="WP_072866832.1">
    <property type="nucleotide sequence ID" value="NZ_FQZM01000003.1"/>
</dbReference>
<dbReference type="SUPFAM" id="SSF81271">
    <property type="entry name" value="TGS-like"/>
    <property type="match status" value="1"/>
</dbReference>
<dbReference type="InterPro" id="IPR012675">
    <property type="entry name" value="Beta-grasp_dom_sf"/>
</dbReference>
<dbReference type="OrthoDB" id="257487at2"/>